<reference evidence="2" key="1">
    <citation type="submission" date="2020-01" db="EMBL/GenBank/DDBJ databases">
        <authorList>
            <person name="Meier V. D."/>
            <person name="Meier V D."/>
        </authorList>
    </citation>
    <scope>NUCLEOTIDE SEQUENCE</scope>
    <source>
        <strain evidence="2">HLG_WM_MAG_07</strain>
    </source>
</reference>
<sequence>MSYAEYAAIAYIVLVTLPVSMQLGVALGRPWGRLTMGGYWKGILPSWARGLALLQAGLLIMMGLAMLDASKLVNLGCPNWAYMASLTITGITFLANAMSPSLLERRLWTPVIALMLVMALVVWPT</sequence>
<proteinExistence type="predicted"/>
<name>A0A6S6TKM7_9GAMM</name>
<gene>
    <name evidence="2" type="ORF">HELGO_WM18972</name>
</gene>
<keyword evidence="1" id="KW-0812">Transmembrane</keyword>
<evidence type="ECO:0000256" key="1">
    <source>
        <dbReference type="SAM" id="Phobius"/>
    </source>
</evidence>
<keyword evidence="1" id="KW-0472">Membrane</keyword>
<dbReference type="EMBL" id="CACVAY010000096">
    <property type="protein sequence ID" value="CAA6819914.1"/>
    <property type="molecule type" value="Genomic_DNA"/>
</dbReference>
<accession>A0A6S6TKM7</accession>
<organism evidence="2">
    <name type="scientific">uncultured Thiotrichaceae bacterium</name>
    <dbReference type="NCBI Taxonomy" id="298394"/>
    <lineage>
        <taxon>Bacteria</taxon>
        <taxon>Pseudomonadati</taxon>
        <taxon>Pseudomonadota</taxon>
        <taxon>Gammaproteobacteria</taxon>
        <taxon>Thiotrichales</taxon>
        <taxon>Thiotrichaceae</taxon>
        <taxon>environmental samples</taxon>
    </lineage>
</organism>
<evidence type="ECO:0000313" key="2">
    <source>
        <dbReference type="EMBL" id="CAA6819914.1"/>
    </source>
</evidence>
<feature type="transmembrane region" description="Helical" evidence="1">
    <location>
        <begin position="47"/>
        <end position="67"/>
    </location>
</feature>
<keyword evidence="1" id="KW-1133">Transmembrane helix</keyword>
<dbReference type="AlphaFoldDB" id="A0A6S6TKM7"/>
<protein>
    <submittedName>
        <fullName evidence="2">Uncharacterized protein</fullName>
    </submittedName>
</protein>
<feature type="transmembrane region" description="Helical" evidence="1">
    <location>
        <begin position="107"/>
        <end position="124"/>
    </location>
</feature>
<feature type="transmembrane region" description="Helical" evidence="1">
    <location>
        <begin position="79"/>
        <end position="95"/>
    </location>
</feature>
<feature type="transmembrane region" description="Helical" evidence="1">
    <location>
        <begin position="6"/>
        <end position="27"/>
    </location>
</feature>